<gene>
    <name evidence="2" type="ORF">CAEBREN_09037</name>
</gene>
<protein>
    <submittedName>
        <fullName evidence="2">Uncharacterized protein</fullName>
    </submittedName>
</protein>
<accession>G0NWE8</accession>
<dbReference type="Pfam" id="PF12078">
    <property type="entry name" value="DUF3557"/>
    <property type="match status" value="1"/>
</dbReference>
<evidence type="ECO:0000256" key="1">
    <source>
        <dbReference type="SAM" id="Phobius"/>
    </source>
</evidence>
<dbReference type="EMBL" id="GL379963">
    <property type="protein sequence ID" value="EGT38710.1"/>
    <property type="molecule type" value="Genomic_DNA"/>
</dbReference>
<keyword evidence="1" id="KW-1133">Transmembrane helix</keyword>
<evidence type="ECO:0000313" key="2">
    <source>
        <dbReference type="EMBL" id="EGT38710.1"/>
    </source>
</evidence>
<name>G0NWE8_CAEBE</name>
<dbReference type="Proteomes" id="UP000008068">
    <property type="component" value="Unassembled WGS sequence"/>
</dbReference>
<dbReference type="AlphaFoldDB" id="G0NWE8"/>
<evidence type="ECO:0000313" key="3">
    <source>
        <dbReference type="Proteomes" id="UP000008068"/>
    </source>
</evidence>
<organism evidence="3">
    <name type="scientific">Caenorhabditis brenneri</name>
    <name type="common">Nematode worm</name>
    <dbReference type="NCBI Taxonomy" id="135651"/>
    <lineage>
        <taxon>Eukaryota</taxon>
        <taxon>Metazoa</taxon>
        <taxon>Ecdysozoa</taxon>
        <taxon>Nematoda</taxon>
        <taxon>Chromadorea</taxon>
        <taxon>Rhabditida</taxon>
        <taxon>Rhabditina</taxon>
        <taxon>Rhabditomorpha</taxon>
        <taxon>Rhabditoidea</taxon>
        <taxon>Rhabditidae</taxon>
        <taxon>Peloderinae</taxon>
        <taxon>Caenorhabditis</taxon>
    </lineage>
</organism>
<dbReference type="FunCoup" id="G0NWE8">
    <property type="interactions" value="1049"/>
</dbReference>
<dbReference type="OMA" id="CEANIYK"/>
<dbReference type="eggNOG" id="ENOG502TK5A">
    <property type="taxonomic scope" value="Eukaryota"/>
</dbReference>
<dbReference type="InParanoid" id="G0NWE8"/>
<feature type="transmembrane region" description="Helical" evidence="1">
    <location>
        <begin position="479"/>
        <end position="495"/>
    </location>
</feature>
<keyword evidence="1" id="KW-0472">Membrane</keyword>
<dbReference type="PANTHER" id="PTHR31379:SF1">
    <property type="entry name" value="F-BOX C PROTEIN-RELATED"/>
    <property type="match status" value="1"/>
</dbReference>
<keyword evidence="1" id="KW-0812">Transmembrane</keyword>
<dbReference type="OrthoDB" id="10633971at2759"/>
<dbReference type="HOGENOM" id="CLU_042576_0_1_1"/>
<keyword evidence="3" id="KW-1185">Reference proteome</keyword>
<dbReference type="PANTHER" id="PTHR31379">
    <property type="entry name" value="F-BOX C PROTEIN-RELATED-RELATED"/>
    <property type="match status" value="1"/>
</dbReference>
<proteinExistence type="predicted"/>
<dbReference type="InterPro" id="IPR021942">
    <property type="entry name" value="DUF3557"/>
</dbReference>
<sequence length="497" mass="58071">MSNSKPLSYPCTKIVLQYLDAGKRFLLSQQAPALYHAEKSVSLKIESLKLTPTTIVVNNHTVELRIIRRCPENRLLRRFQRENEAGGLKSDLDEYGLKYRLTEADILPGDVKVGTGNIPEEEEERDRAYYVDRLVEEKIKRLTTSWTPEGEKIREGCEANIYKLQNRLDNTPEHFERYIRLKISSGDWSKVEYVKYDKKIYEAMKYLTTKFLGGRKMGTENNTVLVRYLEVYVYNCVLRLPKDLNLKARRIQIDSKVTAFKDLFDNVLETHLGLDMVKISTRELGEEANRKHPLITTAKSVIFMNYADYGYPWFQNVLESNNKKVTAEGGHVSQESFFELVRLILLDRRDIGTKFIIGVDQREVVTELFKLIKENSEELDIRGKVVKIGFWSRKSSWGFQDLAIPMPNGAELYIYCVKNRQYKPDVLASSKWKLHFKVVPLNHCAPRIPRKHFHFFDFLTFLLLVMFMIRLILLVLESGPVVHIIMFYLFLFLFHQS</sequence>
<reference evidence="3" key="1">
    <citation type="submission" date="2011-07" db="EMBL/GenBank/DDBJ databases">
        <authorList>
            <consortium name="Caenorhabditis brenneri Sequencing and Analysis Consortium"/>
            <person name="Wilson R.K."/>
        </authorList>
    </citation>
    <scope>NUCLEOTIDE SEQUENCE [LARGE SCALE GENOMIC DNA]</scope>
    <source>
        <strain evidence="3">PB2801</strain>
    </source>
</reference>